<proteinExistence type="predicted"/>
<dbReference type="InterPro" id="IPR024420">
    <property type="entry name" value="TRAPP_III_complex_Trs85"/>
</dbReference>
<dbReference type="PANTHER" id="PTHR12975">
    <property type="entry name" value="TRANSPORT PROTEIN TRAPP"/>
    <property type="match status" value="1"/>
</dbReference>
<feature type="region of interest" description="Disordered" evidence="1">
    <location>
        <begin position="1583"/>
        <end position="1670"/>
    </location>
</feature>
<dbReference type="Proteomes" id="UP000241890">
    <property type="component" value="Unassembled WGS sequence"/>
</dbReference>
<dbReference type="Pfam" id="PF24545">
    <property type="entry name" value="Ig_TPPC8_1st"/>
    <property type="match status" value="1"/>
</dbReference>
<feature type="compositionally biased region" description="Basic and acidic residues" evidence="1">
    <location>
        <begin position="1606"/>
        <end position="1616"/>
    </location>
</feature>
<gene>
    <name evidence="3" type="ORF">FCC1311_043782</name>
</gene>
<accession>A0A2R5GC85</accession>
<comment type="caution">
    <text evidence="3">The sequence shown here is derived from an EMBL/GenBank/DDBJ whole genome shotgun (WGS) entry which is preliminary data.</text>
</comment>
<dbReference type="EMBL" id="BEYU01000040">
    <property type="protein sequence ID" value="GBG28155.1"/>
    <property type="molecule type" value="Genomic_DNA"/>
</dbReference>
<feature type="domain" description="TPPC8 first Ig-like" evidence="2">
    <location>
        <begin position="732"/>
        <end position="871"/>
    </location>
</feature>
<evidence type="ECO:0000313" key="3">
    <source>
        <dbReference type="EMBL" id="GBG28155.1"/>
    </source>
</evidence>
<reference evidence="3 4" key="1">
    <citation type="submission" date="2017-12" db="EMBL/GenBank/DDBJ databases">
        <title>Sequencing, de novo assembly and annotation of complete genome of a new Thraustochytrid species, strain FCC1311.</title>
        <authorList>
            <person name="Sedici K."/>
            <person name="Godart F."/>
            <person name="Aiese Cigliano R."/>
            <person name="Sanseverino W."/>
            <person name="Barakat M."/>
            <person name="Ortet P."/>
            <person name="Marechal E."/>
            <person name="Cagnac O."/>
            <person name="Amato A."/>
        </authorList>
    </citation>
    <scope>NUCLEOTIDE SEQUENCE [LARGE SCALE GENOMIC DNA]</scope>
</reference>
<feature type="region of interest" description="Disordered" evidence="1">
    <location>
        <begin position="1543"/>
        <end position="1567"/>
    </location>
</feature>
<name>A0A2R5GC85_9STRA</name>
<dbReference type="OrthoDB" id="437922at2759"/>
<dbReference type="InterPro" id="IPR058541">
    <property type="entry name" value="Ig_TPPC8_1st"/>
</dbReference>
<evidence type="ECO:0000313" key="4">
    <source>
        <dbReference type="Proteomes" id="UP000241890"/>
    </source>
</evidence>
<sequence>MAGRGSGEDSPLVALQRRLHRAHAPLVLVQSTENANLIAERDNGLTLPELLAPFGVQEGQVPFRTPMRSYGLREFRVDFAAAPELEPISFKAAEELLHSVVQAEVPKQGLDATLRSGPEDSDDLSRFVRTTHKQPWYAACRDTLTRTFQHHETEMFGSPVGCMVVTTTADGDPMTCFEQLKNPHFFPSAYQNGQYDPNVPMFYLLLHDTSDPRAAEVDAEAMAAAIKAKLPTNSFFFLSDKDIKTLKSFTKNLIITGVLSSMEGKISELDARVTAQRKGLRNTFRSFWRKPKEGAESSAASYNASTSASSRRIRYLHDTIESNIRLLADLAFMVQDYELALSMYRIARDDFGGDKELLHQGSALEMMAICNLMRGSPERDTLDYVRRSQACYKDLLGAIRAQGGTTSSSGSQASMAARFLTKSTFLFVDIVLAFGGTARLYREATELLARASLEETPLCAAVLLEQTGIFLVYQELASTGSWSYSLLSSGNDGARRTNQTSGASGASPQALSRRLRKFGFHMVMAGLLFKKDHQVEHALRCLATVRALYQSSRWAHIKDHLASTMAEHAAALGDLEHALPFWAEVLERGDEMQPKQATIMDEMEHRMNAQDQFKADADWPFSLPIVDDARIGVHRALNASVLPELTSLEPDSSLVAPEDDVTTGANESARALAAREARKVTRSELRRRQEAEWVQLHSFLDLAAPRPPGLKAEPLDAAQRRPRRGKRHQPQPQVCYAGESVYVDVPMRNPCALKLAISEIQLIGQLVDEEGNLLSNDTDAGAVIEARVIDRLVLDESSERMVRLEVLPTRAGTLTVIGVQWRLFGKARVRRMFDIHGPLIVDTQEDRVAGARAQDLRLQKTVRQASAWLGADLDLAQTVFEGETVTANLFLINRGALPCSGHIVIGTNAPTLCVGSAAAENDDAVVGDQLAPVLDDGGRAFKIPVEDLGKGLPMSVPVVIRMPSAGHVSLRLLLRYHDGTSLRFVRLAQSVEVLPSIRMGARCLASPLPGSDHLLCCNVRNLSTKTVCLRRIVAFSGTWQVEPLGETKERALLGPQETRSFLLRVARASPQDDAGKQLRITDVGFMEHPEWQLTADDEMLAPSFQSRVHFLCAEYASSVLEARTAAKRRFEYFKDKLDAEGKLPVSIQSIRRLKQAGSQNPEMDILSQLDAATKPADGEPRPCDKEALCFGSRSDLVHLLLEWTATSSKDWAFGHAEELSIPVMPDCPLKVSLEHAQTCTGKVLPVTFHIENVSGEVVRAAVIHIDKAKDVSWRGFTRISIPDLRPGGAHSLKLLASFHMTGLVNLGLAKVYEKGKDDKPLAACAPSFVSVMSIHGCEDSCSGSDEPIVGQIEAELSQVLSSAEPCAPMQSPPPPPPMPVDIMQQQQEEESFMWSETSHAGNNMIAALDKTTPVRPPDAEVSPSAVDVVRMTSETVVSPSDGNSPGAFSAEEEVIASPVMSRSADNVVSPSADSDVAGVALEGESFEMPDNDPNGANEIVSPSSDSTMAHIDHKQETGAAPNVNESLSNDDTREAAEELFIEEENETPMQGLLDVPEPDGSGTVLHESADALTLEEAAYGDAMDSAIASEGGEQALQAMEGQQEGEVDREGQREILHSPPSAISKRTSSIELETALREELEDSSADDVNEEEGDDSEDDEAFLKQELASP</sequence>
<feature type="region of interest" description="Disordered" evidence="1">
    <location>
        <begin position="705"/>
        <end position="731"/>
    </location>
</feature>
<evidence type="ECO:0000259" key="2">
    <source>
        <dbReference type="Pfam" id="PF24545"/>
    </source>
</evidence>
<dbReference type="GO" id="GO:1990072">
    <property type="term" value="C:TRAPPIII protein complex"/>
    <property type="evidence" value="ECO:0007669"/>
    <property type="project" value="TreeGrafter"/>
</dbReference>
<keyword evidence="4" id="KW-1185">Reference proteome</keyword>
<dbReference type="InParanoid" id="A0A2R5GC85"/>
<feature type="compositionally biased region" description="Basic residues" evidence="1">
    <location>
        <begin position="720"/>
        <end position="729"/>
    </location>
</feature>
<organism evidence="3 4">
    <name type="scientific">Hondaea fermentalgiana</name>
    <dbReference type="NCBI Taxonomy" id="2315210"/>
    <lineage>
        <taxon>Eukaryota</taxon>
        <taxon>Sar</taxon>
        <taxon>Stramenopiles</taxon>
        <taxon>Bigyra</taxon>
        <taxon>Labyrinthulomycetes</taxon>
        <taxon>Thraustochytrida</taxon>
        <taxon>Thraustochytriidae</taxon>
        <taxon>Hondaea</taxon>
    </lineage>
</organism>
<feature type="region of interest" description="Disordered" evidence="1">
    <location>
        <begin position="1485"/>
        <end position="1507"/>
    </location>
</feature>
<dbReference type="PANTHER" id="PTHR12975:SF6">
    <property type="entry name" value="TRAFFICKING PROTEIN PARTICLE COMPLEX SUBUNIT 8"/>
    <property type="match status" value="1"/>
</dbReference>
<protein>
    <submittedName>
        <fullName evidence="3">Trafficking protein particle complex subunit 8</fullName>
    </submittedName>
</protein>
<feature type="compositionally biased region" description="Acidic residues" evidence="1">
    <location>
        <begin position="1639"/>
        <end position="1660"/>
    </location>
</feature>
<dbReference type="Pfam" id="PF12739">
    <property type="entry name" value="TRAPPC-Trs85"/>
    <property type="match status" value="1"/>
</dbReference>
<evidence type="ECO:0000256" key="1">
    <source>
        <dbReference type="SAM" id="MobiDB-lite"/>
    </source>
</evidence>